<feature type="active site" evidence="3">
    <location>
        <position position="137"/>
    </location>
</feature>
<dbReference type="AlphaFoldDB" id="E0WCK1"/>
<feature type="domain" description="Alpha/beta hydrolase fold-3" evidence="4">
    <location>
        <begin position="63"/>
        <end position="264"/>
    </location>
</feature>
<dbReference type="Gene3D" id="3.40.50.1820">
    <property type="entry name" value="alpha/beta hydrolase"/>
    <property type="match status" value="1"/>
</dbReference>
<dbReference type="InterPro" id="IPR033140">
    <property type="entry name" value="Lipase_GDXG_put_SER_AS"/>
</dbReference>
<evidence type="ECO:0000313" key="5">
    <source>
        <dbReference type="EMBL" id="ADC79145.1"/>
    </source>
</evidence>
<evidence type="ECO:0000256" key="3">
    <source>
        <dbReference type="PROSITE-ProRule" id="PRU10038"/>
    </source>
</evidence>
<keyword evidence="2" id="KW-0378">Hydrolase</keyword>
<dbReference type="PROSITE" id="PS01174">
    <property type="entry name" value="LIPASE_GDXG_SER"/>
    <property type="match status" value="1"/>
</dbReference>
<protein>
    <submittedName>
        <fullName evidence="5">Lipase/esterase</fullName>
    </submittedName>
</protein>
<dbReference type="GO" id="GO:0016787">
    <property type="term" value="F:hydrolase activity"/>
    <property type="evidence" value="ECO:0007669"/>
    <property type="project" value="UniProtKB-KW"/>
</dbReference>
<evidence type="ECO:0000256" key="1">
    <source>
        <dbReference type="ARBA" id="ARBA00010515"/>
    </source>
</evidence>
<comment type="similarity">
    <text evidence="1">Belongs to the 'GDXG' lipolytic enzyme family.</text>
</comment>
<dbReference type="PANTHER" id="PTHR48081">
    <property type="entry name" value="AB HYDROLASE SUPERFAMILY PROTEIN C4A8.06C"/>
    <property type="match status" value="1"/>
</dbReference>
<dbReference type="InterPro" id="IPR029058">
    <property type="entry name" value="AB_hydrolase_fold"/>
</dbReference>
<reference evidence="5" key="1">
    <citation type="journal article" date="2010" name="Bioresour. Technol.">
        <title>Use of metagenomic approaches to isolate lipolytic genes from activated sludge.</title>
        <authorList>
            <person name="Liaw R.B."/>
            <person name="Cheng M.P."/>
            <person name="Wu M.C."/>
            <person name="Lee C.Y."/>
        </authorList>
    </citation>
    <scope>NUCLEOTIDE SEQUENCE</scope>
</reference>
<dbReference type="SUPFAM" id="SSF53474">
    <property type="entry name" value="alpha/beta-Hydrolases"/>
    <property type="match status" value="1"/>
</dbReference>
<name>E0WCK1_9BACT</name>
<dbReference type="EMBL" id="FJ951174">
    <property type="protein sequence ID" value="ADC79145.1"/>
    <property type="molecule type" value="Genomic_DNA"/>
</dbReference>
<evidence type="ECO:0000259" key="4">
    <source>
        <dbReference type="Pfam" id="PF07859"/>
    </source>
</evidence>
<dbReference type="InterPro" id="IPR013094">
    <property type="entry name" value="AB_hydrolase_3"/>
</dbReference>
<evidence type="ECO:0000256" key="2">
    <source>
        <dbReference type="ARBA" id="ARBA00022801"/>
    </source>
</evidence>
<dbReference type="PANTHER" id="PTHR48081:SF8">
    <property type="entry name" value="ALPHA_BETA HYDROLASE FOLD-3 DOMAIN-CONTAINING PROTEIN-RELATED"/>
    <property type="match status" value="1"/>
</dbReference>
<sequence>MLRFGIRRRLGPEAGIDHLREVAERMDLRFGAAERDVRRTPVDAGGVAAEWIDVVSGGDAPVIVYLHGGAFCLRFPCTHAALVARLCRRLGARALLPDYRLAPEHRYPAALDDCVKAYRFALAQCADPKRIVLAGDSAGGTLVLAALLRLKASALPLPACAVAISPLTDFTLSGRSMVDNEGIDPMFRLRVIAAMRTLYADAVQFTDPFVSPLFGAFHGLPPLLLQVGSTEMLRDDALRIAARAQQAGVDAEVEVYENMPHVFHVMRMLPASDKALDAIADFVRARTGRFL</sequence>
<proteinExistence type="inferred from homology"/>
<accession>E0WCK1</accession>
<organism evidence="5">
    <name type="scientific">uncultured sludge bacterium</name>
    <dbReference type="NCBI Taxonomy" id="641485"/>
    <lineage>
        <taxon>Bacteria</taxon>
        <taxon>environmental samples</taxon>
    </lineage>
</organism>
<dbReference type="Pfam" id="PF07859">
    <property type="entry name" value="Abhydrolase_3"/>
    <property type="match status" value="1"/>
</dbReference>
<dbReference type="InterPro" id="IPR050300">
    <property type="entry name" value="GDXG_lipolytic_enzyme"/>
</dbReference>